<reference evidence="5" key="1">
    <citation type="submission" date="2016-01" db="EMBL/GenBank/DDBJ databases">
        <authorList>
            <person name="Peeters C."/>
        </authorList>
    </citation>
    <scope>NUCLEOTIDE SEQUENCE [LARGE SCALE GENOMIC DNA]</scope>
    <source>
        <strain evidence="5">LMG 22940</strain>
    </source>
</reference>
<protein>
    <submittedName>
        <fullName evidence="5">TetR family regulatory protein</fullName>
    </submittedName>
</protein>
<evidence type="ECO:0000256" key="3">
    <source>
        <dbReference type="ARBA" id="ARBA00023163"/>
    </source>
</evidence>
<evidence type="ECO:0000256" key="1">
    <source>
        <dbReference type="ARBA" id="ARBA00022491"/>
    </source>
</evidence>
<keyword evidence="2" id="KW-0805">Transcription regulation</keyword>
<keyword evidence="6" id="KW-1185">Reference proteome</keyword>
<evidence type="ECO:0000313" key="5">
    <source>
        <dbReference type="EMBL" id="SAL87924.1"/>
    </source>
</evidence>
<dbReference type="AlphaFoldDB" id="A0A158L3G7"/>
<dbReference type="GO" id="GO:0003677">
    <property type="term" value="F:DNA binding"/>
    <property type="evidence" value="ECO:0007669"/>
    <property type="project" value="InterPro"/>
</dbReference>
<keyword evidence="3" id="KW-0804">Transcription</keyword>
<organism evidence="5 6">
    <name type="scientific">Caballeronia choica</name>
    <dbReference type="NCBI Taxonomy" id="326476"/>
    <lineage>
        <taxon>Bacteria</taxon>
        <taxon>Pseudomonadati</taxon>
        <taxon>Pseudomonadota</taxon>
        <taxon>Betaproteobacteria</taxon>
        <taxon>Burkholderiales</taxon>
        <taxon>Burkholderiaceae</taxon>
        <taxon>Caballeronia</taxon>
    </lineage>
</organism>
<proteinExistence type="predicted"/>
<dbReference type="Gene3D" id="1.10.357.10">
    <property type="entry name" value="Tetracycline Repressor, domain 2"/>
    <property type="match status" value="1"/>
</dbReference>
<evidence type="ECO:0000313" key="6">
    <source>
        <dbReference type="Proteomes" id="UP000054770"/>
    </source>
</evidence>
<gene>
    <name evidence="5" type="ORF">AWB68_08590</name>
</gene>
<sequence length="106" mass="11797">MLTRTRRPGTALRNAIAKEQLTSDLDTVRASGVVHVFLDGLLRDWLLEQNSIVLPRDATYLADVCIGMLRHSPSLRPGVGMCIRTVKGRSASDLLRRVIGLMRIFP</sequence>
<feature type="domain" description="Transcription regulator MAATS C-terminal" evidence="4">
    <location>
        <begin position="11"/>
        <end position="70"/>
    </location>
</feature>
<comment type="caution">
    <text evidence="5">The sequence shown here is derived from an EMBL/GenBank/DDBJ whole genome shotgun (WGS) entry which is preliminary data.</text>
</comment>
<dbReference type="OrthoDB" id="7505659at2"/>
<keyword evidence="1" id="KW-0678">Repressor</keyword>
<dbReference type="Pfam" id="PF08361">
    <property type="entry name" value="TetR_C_2"/>
    <property type="match status" value="1"/>
</dbReference>
<dbReference type="Proteomes" id="UP000054770">
    <property type="component" value="Unassembled WGS sequence"/>
</dbReference>
<accession>A0A158L3G7</accession>
<evidence type="ECO:0000256" key="2">
    <source>
        <dbReference type="ARBA" id="ARBA00023015"/>
    </source>
</evidence>
<dbReference type="EMBL" id="FCON02000339">
    <property type="protein sequence ID" value="SAL87924.1"/>
    <property type="molecule type" value="Genomic_DNA"/>
</dbReference>
<name>A0A158L3G7_9BURK</name>
<dbReference type="InterPro" id="IPR013572">
    <property type="entry name" value="Tscrpt_reg_MAATS_C"/>
</dbReference>
<evidence type="ECO:0000259" key="4">
    <source>
        <dbReference type="Pfam" id="PF08361"/>
    </source>
</evidence>